<proteinExistence type="predicted"/>
<dbReference type="EMBL" id="KZ825511">
    <property type="protein sequence ID" value="PYI30790.1"/>
    <property type="molecule type" value="Genomic_DNA"/>
</dbReference>
<accession>A0A2V5IQE6</accession>
<evidence type="ECO:0000313" key="1">
    <source>
        <dbReference type="EMBL" id="PYI30790.1"/>
    </source>
</evidence>
<dbReference type="AlphaFoldDB" id="A0A2V5IQE6"/>
<reference evidence="1 2" key="1">
    <citation type="submission" date="2018-02" db="EMBL/GenBank/DDBJ databases">
        <title>The genomes of Aspergillus section Nigri reveals drivers in fungal speciation.</title>
        <authorList>
            <consortium name="DOE Joint Genome Institute"/>
            <person name="Vesth T.C."/>
            <person name="Nybo J."/>
            <person name="Theobald S."/>
            <person name="Brandl J."/>
            <person name="Frisvad J.C."/>
            <person name="Nielsen K.F."/>
            <person name="Lyhne E.K."/>
            <person name="Kogle M.E."/>
            <person name="Kuo A."/>
            <person name="Riley R."/>
            <person name="Clum A."/>
            <person name="Nolan M."/>
            <person name="Lipzen A."/>
            <person name="Salamov A."/>
            <person name="Henrissat B."/>
            <person name="Wiebenga A."/>
            <person name="De vries R.P."/>
            <person name="Grigoriev I.V."/>
            <person name="Mortensen U.H."/>
            <person name="Andersen M.R."/>
            <person name="Baker S.E."/>
        </authorList>
    </citation>
    <scope>NUCLEOTIDE SEQUENCE [LARGE SCALE GENOMIC DNA]</scope>
    <source>
        <strain evidence="1 2">CBS 114.80</strain>
    </source>
</reference>
<evidence type="ECO:0000313" key="2">
    <source>
        <dbReference type="Proteomes" id="UP000248817"/>
    </source>
</evidence>
<sequence>MPQQCLIILAGIGSTGAEEVQYSTEYLAGTSIAIPLVLWSHRVGVSGREPEIRAVQIGNDDYRSGVANTFTNQLTLSDQQGPCKGRQST</sequence>
<name>A0A2V5IQE6_9EURO</name>
<organism evidence="1 2">
    <name type="scientific">Aspergillus indologenus CBS 114.80</name>
    <dbReference type="NCBI Taxonomy" id="1450541"/>
    <lineage>
        <taxon>Eukaryota</taxon>
        <taxon>Fungi</taxon>
        <taxon>Dikarya</taxon>
        <taxon>Ascomycota</taxon>
        <taxon>Pezizomycotina</taxon>
        <taxon>Eurotiomycetes</taxon>
        <taxon>Eurotiomycetidae</taxon>
        <taxon>Eurotiales</taxon>
        <taxon>Aspergillaceae</taxon>
        <taxon>Aspergillus</taxon>
        <taxon>Aspergillus subgen. Circumdati</taxon>
    </lineage>
</organism>
<keyword evidence="2" id="KW-1185">Reference proteome</keyword>
<dbReference type="Proteomes" id="UP000248817">
    <property type="component" value="Unassembled WGS sequence"/>
</dbReference>
<protein>
    <submittedName>
        <fullName evidence="1">Uncharacterized protein</fullName>
    </submittedName>
</protein>
<gene>
    <name evidence="1" type="ORF">BP00DRAFT_426182</name>
</gene>